<gene>
    <name evidence="1" type="ORF">HWQ67_19185</name>
</gene>
<dbReference type="Proteomes" id="UP001196980">
    <property type="component" value="Unassembled WGS sequence"/>
</dbReference>
<evidence type="ECO:0000313" key="1">
    <source>
        <dbReference type="EMBL" id="MBV6343697.1"/>
    </source>
</evidence>
<keyword evidence="2" id="KW-1185">Reference proteome</keyword>
<sequence length="160" mass="17529">MKKVNVNLVGRLNNKFDTTEMEGSPTIPLYLNEGITLVTSADELLKTPKIRRDILTVSSTGWKNVFQVPSGKRYHILATHGDRRSGTTATITNFAVRDSSGVLGTDLVNLFEQTAGADLISGMLNVPITLDSLMYLDYCFAAAGGDTVNVYTLYLEEEAY</sequence>
<organism evidence="1 2">
    <name type="scientific">Candidatus Magnetobacterium casense</name>
    <dbReference type="NCBI Taxonomy" id="1455061"/>
    <lineage>
        <taxon>Bacteria</taxon>
        <taxon>Pseudomonadati</taxon>
        <taxon>Nitrospirota</taxon>
        <taxon>Thermodesulfovibrionia</taxon>
        <taxon>Thermodesulfovibrionales</taxon>
        <taxon>Candidatus Magnetobacteriaceae</taxon>
        <taxon>Candidatus Magnetobacterium</taxon>
    </lineage>
</organism>
<proteinExistence type="predicted"/>
<dbReference type="RefSeq" id="WP_218254310.1">
    <property type="nucleotide sequence ID" value="NZ_JABXWD010000747.1"/>
</dbReference>
<comment type="caution">
    <text evidence="1">The sequence shown here is derived from an EMBL/GenBank/DDBJ whole genome shotgun (WGS) entry which is preliminary data.</text>
</comment>
<protein>
    <recommendedName>
        <fullName evidence="3">Virion structural protein</fullName>
    </recommendedName>
</protein>
<name>A0ABS6S4B7_9BACT</name>
<evidence type="ECO:0008006" key="3">
    <source>
        <dbReference type="Google" id="ProtNLM"/>
    </source>
</evidence>
<evidence type="ECO:0000313" key="2">
    <source>
        <dbReference type="Proteomes" id="UP001196980"/>
    </source>
</evidence>
<accession>A0ABS6S4B7</accession>
<dbReference type="EMBL" id="JABXWD010000747">
    <property type="protein sequence ID" value="MBV6343697.1"/>
    <property type="molecule type" value="Genomic_DNA"/>
</dbReference>
<reference evidence="1 2" key="1">
    <citation type="journal article" date="2020" name="J Geophys Res Biogeosci">
        <title>Magnetotaxis as an Adaptation to Enable Bacterial Shuttling of Microbial Sulfur and Sulfur Cycling Across Aquatic Oxic#Anoxic Interfaces.</title>
        <authorList>
            <person name="Li J."/>
            <person name="Liu P."/>
            <person name="Wang J."/>
            <person name="Roberts A.P."/>
            <person name="Pan Y."/>
        </authorList>
    </citation>
    <scope>NUCLEOTIDE SEQUENCE [LARGE SCALE GENOMIC DNA]</scope>
    <source>
        <strain evidence="1 2">MYR-1_YQ</strain>
    </source>
</reference>